<sequence>MQRATRPQGAPSVGARRAEKGPVLPSLRKDFASARKSPEAAARSAWLTNFFERLSSESVTARQSARPDEDFTEGFTDEVVEGLPSPTLRSRRQPLPTSAPFHHAANGAGSSSTGGVVLRNDGAVVLSASCRGLPDVFREQAQTVRSMEMTAAEMQHTLQQLHQYLTLHARRRIEEEHDAGGHSVSAARRRPSADWASIAPLTGEAAALQQHAVADSDSLSEAVRIRRARAAAADEGDSDDQSVEDYAVDYKLPPLTSDSRLADEVAAIVACMAKMNESVKVMCDTEAALPSASTAPWWSSALRMRDMKASAARLGYHARTALSWSHRSLEQLLLQAVILNNASVDTRTQLLQQQQHRQEFQARLRHGQQTVTELQSDIAHCQGRLQAELARRAALQEELCLRARERCLLDPDDHNPLKAELALLLAEREWPSPALKRDARIVLNSLRSISMALE</sequence>
<comment type="caution">
    <text evidence="2">The sequence shown here is derived from an EMBL/GenBank/DDBJ whole genome shotgun (WGS) entry which is preliminary data.</text>
</comment>
<gene>
    <name evidence="2" type="ORF">LSCM4_04338</name>
</gene>
<evidence type="ECO:0000256" key="1">
    <source>
        <dbReference type="SAM" id="MobiDB-lite"/>
    </source>
</evidence>
<keyword evidence="3" id="KW-1185">Reference proteome</keyword>
<accession>A0A836HFD2</accession>
<organism evidence="2 3">
    <name type="scientific">Leishmania orientalis</name>
    <dbReference type="NCBI Taxonomy" id="2249476"/>
    <lineage>
        <taxon>Eukaryota</taxon>
        <taxon>Discoba</taxon>
        <taxon>Euglenozoa</taxon>
        <taxon>Kinetoplastea</taxon>
        <taxon>Metakinetoplastina</taxon>
        <taxon>Trypanosomatida</taxon>
        <taxon>Trypanosomatidae</taxon>
        <taxon>Leishmaniinae</taxon>
        <taxon>Leishmania</taxon>
    </lineage>
</organism>
<proteinExistence type="predicted"/>
<dbReference type="SMR" id="A0A836HFD2"/>
<name>A0A836HFD2_9TRYP</name>
<feature type="compositionally biased region" description="Low complexity" evidence="1">
    <location>
        <begin position="104"/>
        <end position="113"/>
    </location>
</feature>
<dbReference type="AlphaFoldDB" id="A0A836HFD2"/>
<feature type="compositionally biased region" description="Acidic residues" evidence="1">
    <location>
        <begin position="70"/>
        <end position="80"/>
    </location>
</feature>
<dbReference type="Proteomes" id="UP000674143">
    <property type="component" value="Unassembled WGS sequence"/>
</dbReference>
<reference evidence="3" key="2">
    <citation type="journal article" date="2021" name="Sci. Data">
        <title>Chromosome-scale genome sequencing, assembly and annotation of six genomes from subfamily Leishmaniinae.</title>
        <authorList>
            <person name="Almutairi H."/>
            <person name="Urbaniak M.D."/>
            <person name="Bates M.D."/>
            <person name="Jariyapan N."/>
            <person name="Kwakye-Nuako G."/>
            <person name="Thomaz Soccol V."/>
            <person name="Al-Salem W.S."/>
            <person name="Dillon R.J."/>
            <person name="Bates P.A."/>
            <person name="Gatherer D."/>
        </authorList>
    </citation>
    <scope>NUCLEOTIDE SEQUENCE [LARGE SCALE GENOMIC DNA]</scope>
</reference>
<evidence type="ECO:0000313" key="2">
    <source>
        <dbReference type="EMBL" id="KAG5475753.1"/>
    </source>
</evidence>
<dbReference type="RefSeq" id="XP_067062261.1">
    <property type="nucleotide sequence ID" value="XM_067206324.1"/>
</dbReference>
<feature type="region of interest" description="Disordered" evidence="1">
    <location>
        <begin position="1"/>
        <end position="35"/>
    </location>
</feature>
<dbReference type="KEGG" id="loi:92360258"/>
<dbReference type="GeneID" id="92360258"/>
<dbReference type="EMBL" id="JAFHLR010000027">
    <property type="protein sequence ID" value="KAG5475753.1"/>
    <property type="molecule type" value="Genomic_DNA"/>
</dbReference>
<protein>
    <submittedName>
        <fullName evidence="2">Uncharacterized protein</fullName>
    </submittedName>
</protein>
<reference evidence="3" key="1">
    <citation type="journal article" date="2021" name="Microbiol. Resour. Announc.">
        <title>LGAAP: Leishmaniinae Genome Assembly and Annotation Pipeline.</title>
        <authorList>
            <person name="Almutairi H."/>
            <person name="Urbaniak M.D."/>
            <person name="Bates M.D."/>
            <person name="Jariyapan N."/>
            <person name="Kwakye-Nuako G."/>
            <person name="Thomaz-Soccol V."/>
            <person name="Al-Salem W.S."/>
            <person name="Dillon R.J."/>
            <person name="Bates P.A."/>
            <person name="Gatherer D."/>
        </authorList>
    </citation>
    <scope>NUCLEOTIDE SEQUENCE [LARGE SCALE GENOMIC DNA]</scope>
</reference>
<feature type="region of interest" description="Disordered" evidence="1">
    <location>
        <begin position="57"/>
        <end position="113"/>
    </location>
</feature>
<evidence type="ECO:0000313" key="3">
    <source>
        <dbReference type="Proteomes" id="UP000674143"/>
    </source>
</evidence>